<sequence length="121" mass="14366">FNLGQKTITDDNVNVESKQNDKLKRIAELERNAQMQQNLLLTLDWNLPDLALSEIFQRYDGVKYSIHAKLFEKAILEENLESFVDLFLDREFVLHRYLNSENFIYLFNQAKDKDFFTITSI</sequence>
<feature type="non-terminal residue" evidence="1">
    <location>
        <position position="121"/>
    </location>
</feature>
<dbReference type="AlphaFoldDB" id="A0A820P5D4"/>
<evidence type="ECO:0000313" key="1">
    <source>
        <dbReference type="EMBL" id="CAF4396603.1"/>
    </source>
</evidence>
<organism evidence="1 2">
    <name type="scientific">Rotaria sordida</name>
    <dbReference type="NCBI Taxonomy" id="392033"/>
    <lineage>
        <taxon>Eukaryota</taxon>
        <taxon>Metazoa</taxon>
        <taxon>Spiralia</taxon>
        <taxon>Gnathifera</taxon>
        <taxon>Rotifera</taxon>
        <taxon>Eurotatoria</taxon>
        <taxon>Bdelloidea</taxon>
        <taxon>Philodinida</taxon>
        <taxon>Philodinidae</taxon>
        <taxon>Rotaria</taxon>
    </lineage>
</organism>
<feature type="non-terminal residue" evidence="1">
    <location>
        <position position="1"/>
    </location>
</feature>
<gene>
    <name evidence="1" type="ORF">JBS370_LOCUS43323</name>
</gene>
<evidence type="ECO:0000313" key="2">
    <source>
        <dbReference type="Proteomes" id="UP000663836"/>
    </source>
</evidence>
<name>A0A820P5D4_9BILA</name>
<protein>
    <submittedName>
        <fullName evidence="1">Uncharacterized protein</fullName>
    </submittedName>
</protein>
<proteinExistence type="predicted"/>
<dbReference type="EMBL" id="CAJOBD010065569">
    <property type="protein sequence ID" value="CAF4396603.1"/>
    <property type="molecule type" value="Genomic_DNA"/>
</dbReference>
<accession>A0A820P5D4</accession>
<reference evidence="1" key="1">
    <citation type="submission" date="2021-02" db="EMBL/GenBank/DDBJ databases">
        <authorList>
            <person name="Nowell W R."/>
        </authorList>
    </citation>
    <scope>NUCLEOTIDE SEQUENCE</scope>
</reference>
<comment type="caution">
    <text evidence="1">The sequence shown here is derived from an EMBL/GenBank/DDBJ whole genome shotgun (WGS) entry which is preliminary data.</text>
</comment>
<dbReference type="Proteomes" id="UP000663836">
    <property type="component" value="Unassembled WGS sequence"/>
</dbReference>